<dbReference type="PRINTS" id="PR00111">
    <property type="entry name" value="ABHYDROLASE"/>
</dbReference>
<accession>A0A0K9YZE4</accession>
<dbReference type="PANTHER" id="PTHR43798">
    <property type="entry name" value="MONOACYLGLYCEROL LIPASE"/>
    <property type="match status" value="1"/>
</dbReference>
<evidence type="ECO:0000259" key="2">
    <source>
        <dbReference type="Pfam" id="PF00561"/>
    </source>
</evidence>
<dbReference type="PANTHER" id="PTHR43798:SF31">
    <property type="entry name" value="AB HYDROLASE SUPERFAMILY PROTEIN YCLE"/>
    <property type="match status" value="1"/>
</dbReference>
<reference evidence="5" key="1">
    <citation type="submission" date="2015-07" db="EMBL/GenBank/DDBJ databases">
        <title>Genome sequencing project for genomic taxonomy and phylogenomics of Bacillus-like bacteria.</title>
        <authorList>
            <person name="Liu B."/>
            <person name="Wang J."/>
            <person name="Zhu Y."/>
            <person name="Liu G."/>
            <person name="Chen Q."/>
            <person name="Chen Z."/>
            <person name="Lan J."/>
            <person name="Che J."/>
            <person name="Ge C."/>
            <person name="Shi H."/>
            <person name="Pan Z."/>
            <person name="Liu X."/>
        </authorList>
    </citation>
    <scope>NUCLEOTIDE SEQUENCE [LARGE SCALE GENOMIC DNA]</scope>
    <source>
        <strain evidence="5">DSM 9887</strain>
    </source>
</reference>
<proteinExistence type="predicted"/>
<reference evidence="3 6" key="3">
    <citation type="submission" date="2019-06" db="EMBL/GenBank/DDBJ databases">
        <title>Whole genome shotgun sequence of Brevibacillus reuszeri NBRC 15719.</title>
        <authorList>
            <person name="Hosoyama A."/>
            <person name="Uohara A."/>
            <person name="Ohji S."/>
            <person name="Ichikawa N."/>
        </authorList>
    </citation>
    <scope>NUCLEOTIDE SEQUENCE [LARGE SCALE GENOMIC DNA]</scope>
    <source>
        <strain evidence="3 6">NBRC 15719</strain>
    </source>
</reference>
<name>A0A0K9YZE4_9BACL</name>
<dbReference type="OrthoDB" id="9805423at2"/>
<comment type="caution">
    <text evidence="4">The sequence shown here is derived from an EMBL/GenBank/DDBJ whole genome shotgun (WGS) entry which is preliminary data.</text>
</comment>
<dbReference type="RefSeq" id="WP_049737596.1">
    <property type="nucleotide sequence ID" value="NZ_BJON01000013.1"/>
</dbReference>
<evidence type="ECO:0000313" key="3">
    <source>
        <dbReference type="EMBL" id="GED69585.1"/>
    </source>
</evidence>
<dbReference type="Gene3D" id="3.40.50.1820">
    <property type="entry name" value="alpha/beta hydrolase"/>
    <property type="match status" value="1"/>
</dbReference>
<evidence type="ECO:0000256" key="1">
    <source>
        <dbReference type="ARBA" id="ARBA00022801"/>
    </source>
</evidence>
<dbReference type="Proteomes" id="UP000319578">
    <property type="component" value="Unassembled WGS sequence"/>
</dbReference>
<dbReference type="EMBL" id="LGIQ01000005">
    <property type="protein sequence ID" value="KNB73590.1"/>
    <property type="molecule type" value="Genomic_DNA"/>
</dbReference>
<organism evidence="4 5">
    <name type="scientific">Brevibacillus reuszeri</name>
    <dbReference type="NCBI Taxonomy" id="54915"/>
    <lineage>
        <taxon>Bacteria</taxon>
        <taxon>Bacillati</taxon>
        <taxon>Bacillota</taxon>
        <taxon>Bacilli</taxon>
        <taxon>Bacillales</taxon>
        <taxon>Paenibacillaceae</taxon>
        <taxon>Brevibacillus</taxon>
    </lineage>
</organism>
<dbReference type="GO" id="GO:0016787">
    <property type="term" value="F:hydrolase activity"/>
    <property type="evidence" value="ECO:0007669"/>
    <property type="project" value="UniProtKB-KW"/>
</dbReference>
<dbReference type="Pfam" id="PF00561">
    <property type="entry name" value="Abhydrolase_1"/>
    <property type="match status" value="1"/>
</dbReference>
<keyword evidence="6" id="KW-1185">Reference proteome</keyword>
<dbReference type="Proteomes" id="UP000036834">
    <property type="component" value="Unassembled WGS sequence"/>
</dbReference>
<dbReference type="InterPro" id="IPR050266">
    <property type="entry name" value="AB_hydrolase_sf"/>
</dbReference>
<evidence type="ECO:0000313" key="6">
    <source>
        <dbReference type="Proteomes" id="UP000319578"/>
    </source>
</evidence>
<dbReference type="InterPro" id="IPR000073">
    <property type="entry name" value="AB_hydrolase_1"/>
</dbReference>
<dbReference type="PATRIC" id="fig|54915.3.peg.6724"/>
<sequence length="269" mass="30486">MGQSGFKSVNGADIYYEIAGEGETIVLVHGAPLDSRMWEPQMEVLSKQFQVIRYDMRGLGKSKDPGQPFTLYEDLYSLLHELGIKKATFVGASFGSYVSVEFSLAYPEMVERLLLVCPGGFEVPSEDRQQWFKKIMEAMSYGQIEAALELNLNLILDGPDAEKGRVQKRREWIHDIYRDIFSQPPKEVNKPNALQPDPRERLAEVSVPACVVYGQLDHPDFIETAKWLASEIPQAKSVKFENSAHLPNIDSPEELNALIVEWCSNYRVE</sequence>
<dbReference type="SUPFAM" id="SSF53474">
    <property type="entry name" value="alpha/beta-Hydrolases"/>
    <property type="match status" value="1"/>
</dbReference>
<gene>
    <name evidence="4" type="ORF">ADS79_06510</name>
    <name evidence="3" type="ORF">BRE01_32870</name>
</gene>
<dbReference type="AlphaFoldDB" id="A0A0K9YZE4"/>
<feature type="domain" description="AB hydrolase-1" evidence="2">
    <location>
        <begin position="24"/>
        <end position="252"/>
    </location>
</feature>
<evidence type="ECO:0000313" key="4">
    <source>
        <dbReference type="EMBL" id="KNB73590.1"/>
    </source>
</evidence>
<evidence type="ECO:0000313" key="5">
    <source>
        <dbReference type="Proteomes" id="UP000036834"/>
    </source>
</evidence>
<dbReference type="STRING" id="54915.ADS79_06510"/>
<dbReference type="EMBL" id="BJON01000013">
    <property type="protein sequence ID" value="GED69585.1"/>
    <property type="molecule type" value="Genomic_DNA"/>
</dbReference>
<dbReference type="GO" id="GO:0016020">
    <property type="term" value="C:membrane"/>
    <property type="evidence" value="ECO:0007669"/>
    <property type="project" value="TreeGrafter"/>
</dbReference>
<dbReference type="InterPro" id="IPR029058">
    <property type="entry name" value="AB_hydrolase_fold"/>
</dbReference>
<reference evidence="4" key="2">
    <citation type="submission" date="2015-07" db="EMBL/GenBank/DDBJ databases">
        <title>MeaNS - Measles Nucleotide Surveillance Program.</title>
        <authorList>
            <person name="Tran T."/>
            <person name="Druce J."/>
        </authorList>
    </citation>
    <scope>NUCLEOTIDE SEQUENCE</scope>
    <source>
        <strain evidence="4">DSM 9887</strain>
    </source>
</reference>
<protein>
    <submittedName>
        <fullName evidence="3">Hydrolase</fullName>
    </submittedName>
</protein>
<keyword evidence="1 3" id="KW-0378">Hydrolase</keyword>